<comment type="cofactor">
    <cofactor evidence="1">
        <name>pyridoxal 5'-phosphate</name>
        <dbReference type="ChEBI" id="CHEBI:597326"/>
    </cofactor>
</comment>
<protein>
    <submittedName>
        <fullName evidence="4">Aminotransferase class III</fullName>
    </submittedName>
</protein>
<proteinExistence type="inferred from homology"/>
<keyword evidence="2 3" id="KW-0663">Pyridoxal phosphate</keyword>
<evidence type="ECO:0000256" key="2">
    <source>
        <dbReference type="ARBA" id="ARBA00022898"/>
    </source>
</evidence>
<comment type="caution">
    <text evidence="4">The sequence shown here is derived from an EMBL/GenBank/DDBJ whole genome shotgun (WGS) entry which is preliminary data.</text>
</comment>
<dbReference type="Proteomes" id="UP000238322">
    <property type="component" value="Unassembled WGS sequence"/>
</dbReference>
<dbReference type="GO" id="GO:0030170">
    <property type="term" value="F:pyridoxal phosphate binding"/>
    <property type="evidence" value="ECO:0007669"/>
    <property type="project" value="InterPro"/>
</dbReference>
<dbReference type="PROSITE" id="PS00600">
    <property type="entry name" value="AA_TRANSFER_CLASS_3"/>
    <property type="match status" value="1"/>
</dbReference>
<dbReference type="Gene3D" id="3.40.640.10">
    <property type="entry name" value="Type I PLP-dependent aspartate aminotransferase-like (Major domain)"/>
    <property type="match status" value="1"/>
</dbReference>
<keyword evidence="4" id="KW-0808">Transferase</keyword>
<dbReference type="InterPro" id="IPR049704">
    <property type="entry name" value="Aminotrans_3_PPA_site"/>
</dbReference>
<dbReference type="Gene3D" id="3.90.1150.10">
    <property type="entry name" value="Aspartate Aminotransferase, domain 1"/>
    <property type="match status" value="1"/>
</dbReference>
<dbReference type="RefSeq" id="WP_105327838.1">
    <property type="nucleotide sequence ID" value="NZ_PUHY01000001.1"/>
</dbReference>
<evidence type="ECO:0000256" key="3">
    <source>
        <dbReference type="RuleBase" id="RU003560"/>
    </source>
</evidence>
<dbReference type="InterPro" id="IPR005814">
    <property type="entry name" value="Aminotrans_3"/>
</dbReference>
<gene>
    <name evidence="4" type="ORF">C5Y83_01360</name>
</gene>
<reference evidence="4 5" key="1">
    <citation type="submission" date="2018-02" db="EMBL/GenBank/DDBJ databases">
        <title>Comparative genomes isolates from brazilian mangrove.</title>
        <authorList>
            <person name="Araujo J.E."/>
            <person name="Taketani R.G."/>
            <person name="Silva M.C.P."/>
            <person name="Loureco M.V."/>
            <person name="Andreote F.D."/>
        </authorList>
    </citation>
    <scope>NUCLEOTIDE SEQUENCE [LARGE SCALE GENOMIC DNA]</scope>
    <source>
        <strain evidence="4 5">Hex-1 MGV</strain>
    </source>
</reference>
<keyword evidence="4" id="KW-0032">Aminotransferase</keyword>
<dbReference type="PANTHER" id="PTHR43713">
    <property type="entry name" value="GLUTAMATE-1-SEMIALDEHYDE 2,1-AMINOMUTASE"/>
    <property type="match status" value="1"/>
</dbReference>
<evidence type="ECO:0000256" key="1">
    <source>
        <dbReference type="ARBA" id="ARBA00001933"/>
    </source>
</evidence>
<evidence type="ECO:0000313" key="4">
    <source>
        <dbReference type="EMBL" id="PQO40603.1"/>
    </source>
</evidence>
<comment type="similarity">
    <text evidence="3">Belongs to the class-III pyridoxal-phosphate-dependent aminotransferase family.</text>
</comment>
<dbReference type="GO" id="GO:0008483">
    <property type="term" value="F:transaminase activity"/>
    <property type="evidence" value="ECO:0007669"/>
    <property type="project" value="UniProtKB-KW"/>
</dbReference>
<organism evidence="4 5">
    <name type="scientific">Blastopirellula marina</name>
    <dbReference type="NCBI Taxonomy" id="124"/>
    <lineage>
        <taxon>Bacteria</taxon>
        <taxon>Pseudomonadati</taxon>
        <taxon>Planctomycetota</taxon>
        <taxon>Planctomycetia</taxon>
        <taxon>Pirellulales</taxon>
        <taxon>Pirellulaceae</taxon>
        <taxon>Blastopirellula</taxon>
    </lineage>
</organism>
<sequence>MTREKSIEVASSRIPRSMELYHRALKRIPGGTQLVSRRPTRTAYGISPIYAQSANGARFTDVDGFEYIDWISGIGSILLGYADPVVDAAVREQIMDGTNYSVNHELEVELAEELCHWIPSAEMVRYAKTGGEACAMAVRIARGVTGKDMILFCGYHGWHDWYLAANLDAGSSLGEHLFPGIEPIGVPQGLANTAMPFPYGDLASLETLLEKHEGKVAAVIMEPLRSELPVPGYLEGVLTLAKKHQCVSIFDEVSTGLRFGMGGAQEKFNAVPDMSVFAKSISNGYAMAMVVGKSQVMEAAAQMFISSTYWSETIGLRAALTTIREASHRNVAAQLEAYGEKLKRELNTIALEVSCPVTCRGVDVHPYLHFDIPNEELRSQVVTLYIQEMAKRGCHGYASFYLNAAQGDSEFSQTCEAARETFVIIRDAFDRNEVTAVLECSPQRDAFRRLVK</sequence>
<dbReference type="Pfam" id="PF00202">
    <property type="entry name" value="Aminotran_3"/>
    <property type="match status" value="1"/>
</dbReference>
<dbReference type="OrthoDB" id="9807885at2"/>
<dbReference type="InterPro" id="IPR015422">
    <property type="entry name" value="PyrdxlP-dep_Trfase_small"/>
</dbReference>
<dbReference type="InterPro" id="IPR015424">
    <property type="entry name" value="PyrdxlP-dep_Trfase"/>
</dbReference>
<dbReference type="AlphaFoldDB" id="A0A2S8G843"/>
<dbReference type="InterPro" id="IPR015421">
    <property type="entry name" value="PyrdxlP-dep_Trfase_major"/>
</dbReference>
<dbReference type="PANTHER" id="PTHR43713:SF3">
    <property type="entry name" value="GLUTAMATE-1-SEMIALDEHYDE 2,1-AMINOMUTASE 1, CHLOROPLASTIC-RELATED"/>
    <property type="match status" value="1"/>
</dbReference>
<dbReference type="EMBL" id="PUHY01000001">
    <property type="protein sequence ID" value="PQO40603.1"/>
    <property type="molecule type" value="Genomic_DNA"/>
</dbReference>
<dbReference type="SUPFAM" id="SSF53383">
    <property type="entry name" value="PLP-dependent transferases"/>
    <property type="match status" value="1"/>
</dbReference>
<evidence type="ECO:0000313" key="5">
    <source>
        <dbReference type="Proteomes" id="UP000238322"/>
    </source>
</evidence>
<accession>A0A2S8G843</accession>
<name>A0A2S8G843_9BACT</name>